<gene>
    <name evidence="2" type="primary">NHSL2</name>
</gene>
<protein>
    <submittedName>
        <fullName evidence="2">NHS-like protein 2</fullName>
    </submittedName>
</protein>
<name>A0AC55D345_ECHTE</name>
<proteinExistence type="predicted"/>
<dbReference type="Proteomes" id="UP000694863">
    <property type="component" value="Unplaced"/>
</dbReference>
<evidence type="ECO:0000313" key="2">
    <source>
        <dbReference type="RefSeq" id="XP_045146157.1"/>
    </source>
</evidence>
<keyword evidence="1" id="KW-1185">Reference proteome</keyword>
<sequence length="1237" mass="134428">MFPGPFKPLMPKCRKGCIQTQEQAAGWAASPTWPRVGSVCVGPLRWALGHVTPSLAEARGQQRRCAGSWLQSSGRQPRRQQLERTTLVATGEPHLKCHLAFLPHPQRHPRRARAAVKSAQENEKATAHSRSPWPPPGDRLRTSGRPQSGEDLLGEVQLTLQSLGQEEYEEQDSETRFLGQTFRPSEEPPEPTLNPRPQPTRHLELVSMPTKWQLSKDETTTLGVRTPETSLSLSTTTSNQTAWKSLSPLPILEERRWPPPCSTHSGIVPIDISGQQFDKHARLRHSLFNTETAVNPKSTLRRRRTIIGSSNYSQRDEGHSNIPADSVANSTTSDSRSSHSVPEGVHGRIALSQETQFQNLTASVLRNPSGHREEAHQEHSGANPPGMESMGMLYSVPNSCNGTTESTFSTSWKGDTFTYMIPSAASQSNQVNENEKNPSGKSWVSLKTLPPLVPKETATLSVTRGNPAGCSGLASYSEHPPQRRQVPERTAKIGLLTSGTSRLERGPGGASKFRERSLSVPTDSGIIEVDYDERQKASETCGLPYASTSCEGSNSADNIASFGAEQEAKHRRQRSKSISLKKAKKKPLPPMRSVSLVKDEPVLLPEGGRMCPKDQRPKSLCLSLEHHRQNLSHPDAQGQPPMPTLKDAEGTQPSHHWDLTDWKSGDTYQSLSSSSTATGTTVIECTQVQGSSESLASPSTSRATTPSQLSIEMEAREITSPGRPTGLMSPSSGYSSQSETPTPTVSMSLTLGHFAPPSSGVRVRPVVPERKSSLPPTSPMEKSSKSRLSFDLPLTSSTNLDMSYMSISIPSKTKVSRHHSDTNFGAKLAQKASPNQPIMPMVTQSDLRSVRLRSVSKSEPEDDADSPDYAEEPGTEVFTLSERKMKPPVAEKPPLAQRPLSLVHRTPSGPRGYPLTSPTLAMTSKSSIQHMKPLPPDIYTVMRKPKSSSSSDGRSPGESAARLPLVFAPFASSSGAFFSGTHLPPLGTAEDESIKVRALPERISLQSQEEAEQKKGKIPPPVPKKPSVLYLPLTSPTAQVDIYVAEPRQPLSPIITLEEDAKCPPTCEDLQLPGKEMTSTPQANLMGSSMDPSMEEKSLISDKTAESIAEDDDDVFMASRTTEDLFTVIHRSKRKLLGWKEPGEVFGGSRPSAHSPIKNTADSTISEAAASAGSGSSANLDAGRNDDFKALLQKKGSKVTPRSRPSAAELLKTTNPLARRIIAQFSKDYETTDSSST</sequence>
<accession>A0AC55D345</accession>
<evidence type="ECO:0000313" key="1">
    <source>
        <dbReference type="Proteomes" id="UP000694863"/>
    </source>
</evidence>
<reference evidence="2" key="1">
    <citation type="submission" date="2025-08" db="UniProtKB">
        <authorList>
            <consortium name="RefSeq"/>
        </authorList>
    </citation>
    <scope>IDENTIFICATION</scope>
</reference>
<organism evidence="1 2">
    <name type="scientific">Echinops telfairi</name>
    <name type="common">Lesser hedgehog tenrec</name>
    <dbReference type="NCBI Taxonomy" id="9371"/>
    <lineage>
        <taxon>Eukaryota</taxon>
        <taxon>Metazoa</taxon>
        <taxon>Chordata</taxon>
        <taxon>Craniata</taxon>
        <taxon>Vertebrata</taxon>
        <taxon>Euteleostomi</taxon>
        <taxon>Mammalia</taxon>
        <taxon>Eutheria</taxon>
        <taxon>Afrotheria</taxon>
        <taxon>Tenrecidae</taxon>
        <taxon>Tenrecinae</taxon>
        <taxon>Echinops</taxon>
    </lineage>
</organism>
<dbReference type="RefSeq" id="XP_045146157.1">
    <property type="nucleotide sequence ID" value="XM_045290222.1"/>
</dbReference>